<dbReference type="EMBL" id="AAFI02000037">
    <property type="protein sequence ID" value="EAL67076.1"/>
    <property type="molecule type" value="Genomic_DNA"/>
</dbReference>
<sequence>MASFNTILKVFGGAIGGALIYYIITTGNNNNNNGNSNNNNNNSNNTEEHQNTDNTSGLTSSGRSGRRALVNSINNSSSDIGSIHNLIDLLQNTLIEYILTQETSHVITLDSQATLDYALMRMNESNVTSLPIVDLQHKKYIGMLSIVDIATFLGQFPSVESPNTPVGEVLKYNREPFLPLFVNSPIQLLIHIMTHQLQVPIMSNETIVVDIVSRLNVIKFINENIDELGSKANSSVRSLGLLSKEIFSIDMDSRVIDAINLLNSEQITELAVIDKDGKLIGTFSPSDLRKLSIYSFNQCYEPISKFIKFPPQDQLILVSPSSTLKATIRKFVDNNAQICWIVDNQLKPISSITQLSLMKFFLNLSTSVIAD</sequence>
<dbReference type="Gene3D" id="3.10.580.10">
    <property type="entry name" value="CBS-domain"/>
    <property type="match status" value="2"/>
</dbReference>
<feature type="domain" description="CBS" evidence="6">
    <location>
        <begin position="242"/>
        <end position="299"/>
    </location>
</feature>
<feature type="domain" description="CBS" evidence="6">
    <location>
        <begin position="102"/>
        <end position="161"/>
    </location>
</feature>
<dbReference type="HOGENOM" id="CLU_746851_0_0_1"/>
<dbReference type="AlphaFoldDB" id="Q54V88"/>
<dbReference type="InterPro" id="IPR000644">
    <property type="entry name" value="CBS_dom"/>
</dbReference>
<dbReference type="PaxDb" id="44689-DDB0206034"/>
<dbReference type="SMR" id="Q54V88"/>
<gene>
    <name evidence="7" type="ORF">DDB_G0280549</name>
</gene>
<dbReference type="PhylomeDB" id="Q54V88"/>
<feature type="compositionally biased region" description="Low complexity" evidence="4">
    <location>
        <begin position="33"/>
        <end position="45"/>
    </location>
</feature>
<keyword evidence="5" id="KW-1133">Transmembrane helix</keyword>
<evidence type="ECO:0000256" key="5">
    <source>
        <dbReference type="SAM" id="Phobius"/>
    </source>
</evidence>
<dbReference type="SUPFAM" id="SSF54631">
    <property type="entry name" value="CBS-domain pair"/>
    <property type="match status" value="2"/>
</dbReference>
<dbReference type="SMART" id="SM00116">
    <property type="entry name" value="CBS"/>
    <property type="match status" value="3"/>
</dbReference>
<evidence type="ECO:0000256" key="2">
    <source>
        <dbReference type="ARBA" id="ARBA00023122"/>
    </source>
</evidence>
<evidence type="ECO:0000256" key="4">
    <source>
        <dbReference type="SAM" id="MobiDB-lite"/>
    </source>
</evidence>
<keyword evidence="5" id="KW-0472">Membrane</keyword>
<comment type="caution">
    <text evidence="7">The sequence shown here is derived from an EMBL/GenBank/DDBJ whole genome shotgun (WGS) entry which is preliminary data.</text>
</comment>
<dbReference type="PANTHER" id="PTHR13780">
    <property type="entry name" value="AMP-ACTIVATED PROTEIN KINASE, GAMMA REGULATORY SUBUNIT"/>
    <property type="match status" value="1"/>
</dbReference>
<evidence type="ECO:0000259" key="6">
    <source>
        <dbReference type="PROSITE" id="PS51371"/>
    </source>
</evidence>
<evidence type="ECO:0000313" key="7">
    <source>
        <dbReference type="EMBL" id="EAL67076.1"/>
    </source>
</evidence>
<keyword evidence="2 3" id="KW-0129">CBS domain</keyword>
<feature type="transmembrane region" description="Helical" evidence="5">
    <location>
        <begin position="7"/>
        <end position="24"/>
    </location>
</feature>
<dbReference type="KEGG" id="ddi:DDB_G0280549"/>
<evidence type="ECO:0000313" key="8">
    <source>
        <dbReference type="Proteomes" id="UP000002195"/>
    </source>
</evidence>
<dbReference type="eggNOG" id="ENOG502T1JW">
    <property type="taxonomic scope" value="Eukaryota"/>
</dbReference>
<dbReference type="OMA" id="LLIHIMT"/>
<evidence type="ECO:0000256" key="3">
    <source>
        <dbReference type="PROSITE-ProRule" id="PRU00703"/>
    </source>
</evidence>
<dbReference type="PROSITE" id="PS51371">
    <property type="entry name" value="CBS"/>
    <property type="match status" value="2"/>
</dbReference>
<name>Q54V88_DICDI</name>
<dbReference type="dictyBase" id="DDB_G0280549"/>
<dbReference type="PANTHER" id="PTHR13780:SF18">
    <property type="entry name" value="CBS DOMAIN-CONTAINING PROTEIN"/>
    <property type="match status" value="1"/>
</dbReference>
<dbReference type="VEuPathDB" id="AmoebaDB:DDB_G0280549"/>
<organism evidence="7 8">
    <name type="scientific">Dictyostelium discoideum</name>
    <name type="common">Social amoeba</name>
    <dbReference type="NCBI Taxonomy" id="44689"/>
    <lineage>
        <taxon>Eukaryota</taxon>
        <taxon>Amoebozoa</taxon>
        <taxon>Evosea</taxon>
        <taxon>Eumycetozoa</taxon>
        <taxon>Dictyostelia</taxon>
        <taxon>Dictyosteliales</taxon>
        <taxon>Dictyosteliaceae</taxon>
        <taxon>Dictyostelium</taxon>
    </lineage>
</organism>
<keyword evidence="8" id="KW-1185">Reference proteome</keyword>
<dbReference type="InterPro" id="IPR046342">
    <property type="entry name" value="CBS_dom_sf"/>
</dbReference>
<protein>
    <recommendedName>
        <fullName evidence="6">CBS domain-containing protein</fullName>
    </recommendedName>
</protein>
<dbReference type="InterPro" id="IPR050511">
    <property type="entry name" value="AMPK_gamma/SDS23_families"/>
</dbReference>
<keyword evidence="1" id="KW-0677">Repeat</keyword>
<dbReference type="Pfam" id="PF00571">
    <property type="entry name" value="CBS"/>
    <property type="match status" value="2"/>
</dbReference>
<evidence type="ECO:0000256" key="1">
    <source>
        <dbReference type="ARBA" id="ARBA00022737"/>
    </source>
</evidence>
<dbReference type="InParanoid" id="Q54V88"/>
<dbReference type="RefSeq" id="XP_641043.1">
    <property type="nucleotide sequence ID" value="XM_635951.1"/>
</dbReference>
<dbReference type="Proteomes" id="UP000002195">
    <property type="component" value="Unassembled WGS sequence"/>
</dbReference>
<proteinExistence type="predicted"/>
<feature type="region of interest" description="Disordered" evidence="4">
    <location>
        <begin position="33"/>
        <end position="64"/>
    </location>
</feature>
<dbReference type="CDD" id="cd02205">
    <property type="entry name" value="CBS_pair_SF"/>
    <property type="match status" value="2"/>
</dbReference>
<reference evidence="7 8" key="1">
    <citation type="journal article" date="2005" name="Nature">
        <title>The genome of the social amoeba Dictyostelium discoideum.</title>
        <authorList>
            <consortium name="The Dictyostelium discoideum Sequencing Consortium"/>
            <person name="Eichinger L."/>
            <person name="Pachebat J.A."/>
            <person name="Glockner G."/>
            <person name="Rajandream M.A."/>
            <person name="Sucgang R."/>
            <person name="Berriman M."/>
            <person name="Song J."/>
            <person name="Olsen R."/>
            <person name="Szafranski K."/>
            <person name="Xu Q."/>
            <person name="Tunggal B."/>
            <person name="Kummerfeld S."/>
            <person name="Madera M."/>
            <person name="Konfortov B.A."/>
            <person name="Rivero F."/>
            <person name="Bankier A.T."/>
            <person name="Lehmann R."/>
            <person name="Hamlin N."/>
            <person name="Davies R."/>
            <person name="Gaudet P."/>
            <person name="Fey P."/>
            <person name="Pilcher K."/>
            <person name="Chen G."/>
            <person name="Saunders D."/>
            <person name="Sodergren E."/>
            <person name="Davis P."/>
            <person name="Kerhornou A."/>
            <person name="Nie X."/>
            <person name="Hall N."/>
            <person name="Anjard C."/>
            <person name="Hemphill L."/>
            <person name="Bason N."/>
            <person name="Farbrother P."/>
            <person name="Desany B."/>
            <person name="Just E."/>
            <person name="Morio T."/>
            <person name="Rost R."/>
            <person name="Churcher C."/>
            <person name="Cooper J."/>
            <person name="Haydock S."/>
            <person name="van Driessche N."/>
            <person name="Cronin A."/>
            <person name="Goodhead I."/>
            <person name="Muzny D."/>
            <person name="Mourier T."/>
            <person name="Pain A."/>
            <person name="Lu M."/>
            <person name="Harper D."/>
            <person name="Lindsay R."/>
            <person name="Hauser H."/>
            <person name="James K."/>
            <person name="Quiles M."/>
            <person name="Madan Babu M."/>
            <person name="Saito T."/>
            <person name="Buchrieser C."/>
            <person name="Wardroper A."/>
            <person name="Felder M."/>
            <person name="Thangavelu M."/>
            <person name="Johnson D."/>
            <person name="Knights A."/>
            <person name="Loulseged H."/>
            <person name="Mungall K."/>
            <person name="Oliver K."/>
            <person name="Price C."/>
            <person name="Quail M.A."/>
            <person name="Urushihara H."/>
            <person name="Hernandez J."/>
            <person name="Rabbinowitsch E."/>
            <person name="Steffen D."/>
            <person name="Sanders M."/>
            <person name="Ma J."/>
            <person name="Kohara Y."/>
            <person name="Sharp S."/>
            <person name="Simmonds M."/>
            <person name="Spiegler S."/>
            <person name="Tivey A."/>
            <person name="Sugano S."/>
            <person name="White B."/>
            <person name="Walker D."/>
            <person name="Woodward J."/>
            <person name="Winckler T."/>
            <person name="Tanaka Y."/>
            <person name="Shaulsky G."/>
            <person name="Schleicher M."/>
            <person name="Weinstock G."/>
            <person name="Rosenthal A."/>
            <person name="Cox E.C."/>
            <person name="Chisholm R.L."/>
            <person name="Gibbs R."/>
            <person name="Loomis W.F."/>
            <person name="Platzer M."/>
            <person name="Kay R.R."/>
            <person name="Williams J."/>
            <person name="Dear P.H."/>
            <person name="Noegel A.A."/>
            <person name="Barrell B."/>
            <person name="Kuspa A."/>
        </authorList>
    </citation>
    <scope>NUCLEOTIDE SEQUENCE [LARGE SCALE GENOMIC DNA]</scope>
    <source>
        <strain evidence="7 8">AX4</strain>
    </source>
</reference>
<accession>Q54V88</accession>
<dbReference type="GeneID" id="8622601"/>
<keyword evidence="5" id="KW-0812">Transmembrane</keyword>
<dbReference type="STRING" id="44689.Q54V88"/>